<protein>
    <submittedName>
        <fullName evidence="2">Uncharacterized protein</fullName>
    </submittedName>
</protein>
<reference evidence="2" key="2">
    <citation type="submission" date="2020-09" db="EMBL/GenBank/DDBJ databases">
        <authorList>
            <person name="Sun Q."/>
            <person name="Ohkuma M."/>
        </authorList>
    </citation>
    <scope>NUCLEOTIDE SEQUENCE</scope>
    <source>
        <strain evidence="2">JCM 4369</strain>
    </source>
</reference>
<keyword evidence="3" id="KW-1185">Reference proteome</keyword>
<reference evidence="2" key="1">
    <citation type="journal article" date="2014" name="Int. J. Syst. Evol. Microbiol.">
        <title>Complete genome sequence of Corynebacterium casei LMG S-19264T (=DSM 44701T), isolated from a smear-ripened cheese.</title>
        <authorList>
            <consortium name="US DOE Joint Genome Institute (JGI-PGF)"/>
            <person name="Walter F."/>
            <person name="Albersmeier A."/>
            <person name="Kalinowski J."/>
            <person name="Ruckert C."/>
        </authorList>
    </citation>
    <scope>NUCLEOTIDE SEQUENCE</scope>
    <source>
        <strain evidence="2">JCM 4369</strain>
    </source>
</reference>
<organism evidence="2 3">
    <name type="scientific">Streptomyces filipinensis</name>
    <dbReference type="NCBI Taxonomy" id="66887"/>
    <lineage>
        <taxon>Bacteria</taxon>
        <taxon>Bacillati</taxon>
        <taxon>Actinomycetota</taxon>
        <taxon>Actinomycetes</taxon>
        <taxon>Kitasatosporales</taxon>
        <taxon>Streptomycetaceae</taxon>
        <taxon>Streptomyces</taxon>
    </lineage>
</organism>
<dbReference type="Proteomes" id="UP000618795">
    <property type="component" value="Unassembled WGS sequence"/>
</dbReference>
<feature type="region of interest" description="Disordered" evidence="1">
    <location>
        <begin position="22"/>
        <end position="47"/>
    </location>
</feature>
<evidence type="ECO:0000256" key="1">
    <source>
        <dbReference type="SAM" id="MobiDB-lite"/>
    </source>
</evidence>
<evidence type="ECO:0000313" key="2">
    <source>
        <dbReference type="EMBL" id="GGV07503.1"/>
    </source>
</evidence>
<dbReference type="AlphaFoldDB" id="A0A918MCB3"/>
<proteinExistence type="predicted"/>
<sequence>MSGAGFRRRGVGAGCRPRVAVAGRVPTAEPHTGTAPRPFPGAPGRAVSPALWTGLVRTFGFTR</sequence>
<accession>A0A918MCB3</accession>
<feature type="compositionally biased region" description="Low complexity" evidence="1">
    <location>
        <begin position="32"/>
        <end position="46"/>
    </location>
</feature>
<gene>
    <name evidence="2" type="ORF">GCM10010260_51550</name>
</gene>
<comment type="caution">
    <text evidence="2">The sequence shown here is derived from an EMBL/GenBank/DDBJ whole genome shotgun (WGS) entry which is preliminary data.</text>
</comment>
<name>A0A918MCB3_9ACTN</name>
<dbReference type="EMBL" id="BMTD01000012">
    <property type="protein sequence ID" value="GGV07503.1"/>
    <property type="molecule type" value="Genomic_DNA"/>
</dbReference>
<evidence type="ECO:0000313" key="3">
    <source>
        <dbReference type="Proteomes" id="UP000618795"/>
    </source>
</evidence>